<dbReference type="InterPro" id="IPR004616">
    <property type="entry name" value="Leu/Phe-tRNA_Trfase"/>
</dbReference>
<dbReference type="InterPro" id="IPR042221">
    <property type="entry name" value="Leu/Phe-tRNA_Trfase_N"/>
</dbReference>
<gene>
    <name evidence="15" type="primary">aat</name>
    <name evidence="16" type="ORF">CLV55_10688</name>
</gene>
<name>A0A328YME4_9FLAO</name>
<dbReference type="FunFam" id="3.30.70.3550:FF:000001">
    <property type="entry name" value="Leucyl/phenylalanyl-tRNA--protein transferase"/>
    <property type="match status" value="1"/>
</dbReference>
<evidence type="ECO:0000313" key="16">
    <source>
        <dbReference type="EMBL" id="RAR71737.1"/>
    </source>
</evidence>
<keyword evidence="2 15" id="KW-0963">Cytoplasm</keyword>
<evidence type="ECO:0000256" key="15">
    <source>
        <dbReference type="HAMAP-Rule" id="MF_00688"/>
    </source>
</evidence>
<keyword evidence="4 15" id="KW-0012">Acyltransferase</keyword>
<dbReference type="GO" id="GO:0005737">
    <property type="term" value="C:cytoplasm"/>
    <property type="evidence" value="ECO:0007669"/>
    <property type="project" value="UniProtKB-SubCell"/>
</dbReference>
<comment type="subcellular location">
    <subcellularLocation>
        <location evidence="1 15">Cytoplasm</location>
    </subcellularLocation>
</comment>
<organism evidence="16 17">
    <name type="scientific">Flavobacterium aciduliphilum</name>
    <dbReference type="NCBI Taxonomy" id="1101402"/>
    <lineage>
        <taxon>Bacteria</taxon>
        <taxon>Pseudomonadati</taxon>
        <taxon>Bacteroidota</taxon>
        <taxon>Flavobacteriia</taxon>
        <taxon>Flavobacteriales</taxon>
        <taxon>Flavobacteriaceae</taxon>
        <taxon>Flavobacterium</taxon>
    </lineage>
</organism>
<dbReference type="NCBIfam" id="TIGR00667">
    <property type="entry name" value="aat"/>
    <property type="match status" value="1"/>
</dbReference>
<evidence type="ECO:0000256" key="3">
    <source>
        <dbReference type="ARBA" id="ARBA00022679"/>
    </source>
</evidence>
<dbReference type="Gene3D" id="3.30.70.3550">
    <property type="entry name" value="Leucyl/phenylalanyl-tRNA-protein transferase, N-terminal domain"/>
    <property type="match status" value="1"/>
</dbReference>
<comment type="catalytic activity">
    <reaction evidence="5 15">
        <text>L-phenylalanyl-tRNA(Phe) + an N-terminal L-alpha-aminoacyl-[protein] = an N-terminal L-phenylalanyl-L-alpha-aminoacyl-[protein] + tRNA(Phe)</text>
        <dbReference type="Rhea" id="RHEA:43632"/>
        <dbReference type="Rhea" id="RHEA-COMP:9668"/>
        <dbReference type="Rhea" id="RHEA-COMP:9699"/>
        <dbReference type="Rhea" id="RHEA-COMP:10636"/>
        <dbReference type="Rhea" id="RHEA-COMP:10637"/>
        <dbReference type="ChEBI" id="CHEBI:78442"/>
        <dbReference type="ChEBI" id="CHEBI:78531"/>
        <dbReference type="ChEBI" id="CHEBI:78597"/>
        <dbReference type="ChEBI" id="CHEBI:83561"/>
        <dbReference type="EC" id="2.3.2.6"/>
    </reaction>
</comment>
<comment type="catalytic activity">
    <reaction evidence="6 15">
        <text>N-terminal L-arginyl-[protein] + L-leucyl-tRNA(Leu) = N-terminal L-leucyl-L-arginyl-[protein] + tRNA(Leu) + H(+)</text>
        <dbReference type="Rhea" id="RHEA:50416"/>
        <dbReference type="Rhea" id="RHEA-COMP:9613"/>
        <dbReference type="Rhea" id="RHEA-COMP:9622"/>
        <dbReference type="Rhea" id="RHEA-COMP:12672"/>
        <dbReference type="Rhea" id="RHEA-COMP:12673"/>
        <dbReference type="ChEBI" id="CHEBI:15378"/>
        <dbReference type="ChEBI" id="CHEBI:64719"/>
        <dbReference type="ChEBI" id="CHEBI:78442"/>
        <dbReference type="ChEBI" id="CHEBI:78494"/>
        <dbReference type="ChEBI" id="CHEBI:133044"/>
        <dbReference type="EC" id="2.3.2.6"/>
    </reaction>
</comment>
<comment type="caution">
    <text evidence="16">The sequence shown here is derived from an EMBL/GenBank/DDBJ whole genome shotgun (WGS) entry which is preliminary data.</text>
</comment>
<dbReference type="SUPFAM" id="SSF55729">
    <property type="entry name" value="Acyl-CoA N-acyltransferases (Nat)"/>
    <property type="match status" value="1"/>
</dbReference>
<comment type="similarity">
    <text evidence="9 15">Belongs to the L/F-transferase family.</text>
</comment>
<evidence type="ECO:0000256" key="9">
    <source>
        <dbReference type="ARBA" id="ARBA00061535"/>
    </source>
</evidence>
<comment type="function">
    <text evidence="8 15">Functions in the N-end rule pathway of protein degradation where it conjugates Leu, Phe and, less efficiently, Met from aminoacyl-tRNAs to the N-termini of proteins containing an N-terminal arginine or lysine.</text>
</comment>
<accession>A0A328YME4</accession>
<dbReference type="Gene3D" id="3.40.630.70">
    <property type="entry name" value="Leucyl/phenylalanyl-tRNA-protein transferase, C-terminal domain"/>
    <property type="match status" value="1"/>
</dbReference>
<dbReference type="Proteomes" id="UP000248840">
    <property type="component" value="Unassembled WGS sequence"/>
</dbReference>
<keyword evidence="17" id="KW-1185">Reference proteome</keyword>
<dbReference type="InterPro" id="IPR042203">
    <property type="entry name" value="Leu/Phe-tRNA_Trfase_C"/>
</dbReference>
<dbReference type="PANTHER" id="PTHR30098:SF2">
    <property type="entry name" value="LEUCYL_PHENYLALANYL-TRNA--PROTEIN TRANSFERASE"/>
    <property type="match status" value="1"/>
</dbReference>
<reference evidence="16 17" key="1">
    <citation type="submission" date="2018-06" db="EMBL/GenBank/DDBJ databases">
        <title>Genomic Encyclopedia of Archaeal and Bacterial Type Strains, Phase II (KMG-II): from individual species to whole genera.</title>
        <authorList>
            <person name="Goeker M."/>
        </authorList>
    </citation>
    <scope>NUCLEOTIDE SEQUENCE [LARGE SCALE GENOMIC DNA]</scope>
    <source>
        <strain evidence="16 17">DSM 25663</strain>
    </source>
</reference>
<dbReference type="HAMAP" id="MF_00688">
    <property type="entry name" value="Leu_Phe_trans"/>
    <property type="match status" value="1"/>
</dbReference>
<dbReference type="EMBL" id="QLSZ01000006">
    <property type="protein sequence ID" value="RAR71737.1"/>
    <property type="molecule type" value="Genomic_DNA"/>
</dbReference>
<evidence type="ECO:0000256" key="1">
    <source>
        <dbReference type="ARBA" id="ARBA00004496"/>
    </source>
</evidence>
<evidence type="ECO:0000256" key="11">
    <source>
        <dbReference type="ARBA" id="ARBA00074372"/>
    </source>
</evidence>
<evidence type="ECO:0000313" key="17">
    <source>
        <dbReference type="Proteomes" id="UP000248840"/>
    </source>
</evidence>
<evidence type="ECO:0000256" key="14">
    <source>
        <dbReference type="ARBA" id="ARBA00083640"/>
    </source>
</evidence>
<protein>
    <recommendedName>
        <fullName evidence="11 15">Leucyl/phenylalanyl-tRNA--protein transferase</fullName>
        <ecNumber evidence="10 15">2.3.2.6</ecNumber>
    </recommendedName>
    <alternativeName>
        <fullName evidence="12 15">L/F-transferase</fullName>
    </alternativeName>
    <alternativeName>
        <fullName evidence="13 15">Leucyltransferase</fullName>
    </alternativeName>
    <alternativeName>
        <fullName evidence="14 15">Phenyalanyltransferase</fullName>
    </alternativeName>
</protein>
<evidence type="ECO:0000256" key="6">
    <source>
        <dbReference type="ARBA" id="ARBA00050652"/>
    </source>
</evidence>
<dbReference type="EC" id="2.3.2.6" evidence="10 15"/>
<evidence type="ECO:0000256" key="7">
    <source>
        <dbReference type="ARBA" id="ARBA00051538"/>
    </source>
</evidence>
<keyword evidence="3 15" id="KW-0808">Transferase</keyword>
<dbReference type="GO" id="GO:0008914">
    <property type="term" value="F:leucyl-tRNA--protein transferase activity"/>
    <property type="evidence" value="ECO:0007669"/>
    <property type="project" value="UniProtKB-UniRule"/>
</dbReference>
<evidence type="ECO:0000256" key="13">
    <source>
        <dbReference type="ARBA" id="ARBA00077165"/>
    </source>
</evidence>
<evidence type="ECO:0000256" key="10">
    <source>
        <dbReference type="ARBA" id="ARBA00066767"/>
    </source>
</evidence>
<proteinExistence type="inferred from homology"/>
<sequence length="230" mass="26624">MTFIFFGSIFCALYSIFSKMYFLTKELYFPPVEEASYEGVLAIGGDLSEERLLLAYQNGIFPWFNDDEPILWWAPSERMVVNPHDYKVSKSLRNIINRNIFEVTINKDFEAVIKNCQQISRKGQEGTWITNDIIDSYTKLHQLGKAMSFEVWQNNELVGGLYGVDLGHVFCGESMFSKVPNASKVAFVKLVAYLQTNHYKLLDCQVHNDHLERLGAFEISRETFMMILKR</sequence>
<dbReference type="GO" id="GO:0030163">
    <property type="term" value="P:protein catabolic process"/>
    <property type="evidence" value="ECO:0007669"/>
    <property type="project" value="UniProtKB-UniRule"/>
</dbReference>
<evidence type="ECO:0000256" key="12">
    <source>
        <dbReference type="ARBA" id="ARBA00077136"/>
    </source>
</evidence>
<evidence type="ECO:0000256" key="8">
    <source>
        <dbReference type="ARBA" id="ARBA00054043"/>
    </source>
</evidence>
<dbReference type="InterPro" id="IPR016181">
    <property type="entry name" value="Acyl_CoA_acyltransferase"/>
</dbReference>
<evidence type="ECO:0000256" key="2">
    <source>
        <dbReference type="ARBA" id="ARBA00022490"/>
    </source>
</evidence>
<dbReference type="PANTHER" id="PTHR30098">
    <property type="entry name" value="LEUCYL/PHENYLALANYL-TRNA--PROTEIN TRANSFERASE"/>
    <property type="match status" value="1"/>
</dbReference>
<dbReference type="AlphaFoldDB" id="A0A328YME4"/>
<evidence type="ECO:0000256" key="4">
    <source>
        <dbReference type="ARBA" id="ARBA00023315"/>
    </source>
</evidence>
<dbReference type="Pfam" id="PF03588">
    <property type="entry name" value="Leu_Phe_trans"/>
    <property type="match status" value="1"/>
</dbReference>
<evidence type="ECO:0000256" key="5">
    <source>
        <dbReference type="ARBA" id="ARBA00050607"/>
    </source>
</evidence>
<comment type="catalytic activity">
    <reaction evidence="7 15">
        <text>N-terminal L-lysyl-[protein] + L-leucyl-tRNA(Leu) = N-terminal L-leucyl-L-lysyl-[protein] + tRNA(Leu) + H(+)</text>
        <dbReference type="Rhea" id="RHEA:12340"/>
        <dbReference type="Rhea" id="RHEA-COMP:9613"/>
        <dbReference type="Rhea" id="RHEA-COMP:9622"/>
        <dbReference type="Rhea" id="RHEA-COMP:12670"/>
        <dbReference type="Rhea" id="RHEA-COMP:12671"/>
        <dbReference type="ChEBI" id="CHEBI:15378"/>
        <dbReference type="ChEBI" id="CHEBI:65249"/>
        <dbReference type="ChEBI" id="CHEBI:78442"/>
        <dbReference type="ChEBI" id="CHEBI:78494"/>
        <dbReference type="ChEBI" id="CHEBI:133043"/>
        <dbReference type="EC" id="2.3.2.6"/>
    </reaction>
</comment>